<evidence type="ECO:0000256" key="1">
    <source>
        <dbReference type="SAM" id="Phobius"/>
    </source>
</evidence>
<feature type="transmembrane region" description="Helical" evidence="1">
    <location>
        <begin position="12"/>
        <end position="35"/>
    </location>
</feature>
<dbReference type="Proteomes" id="UP000294616">
    <property type="component" value="Unassembled WGS sequence"/>
</dbReference>
<gene>
    <name evidence="2" type="ORF">C8N28_0302</name>
</gene>
<protein>
    <submittedName>
        <fullName evidence="2">Uncharacterized protein DUF4199</fullName>
    </submittedName>
</protein>
<dbReference type="EMBL" id="SMGO01000001">
    <property type="protein sequence ID" value="TCK85006.1"/>
    <property type="molecule type" value="Genomic_DNA"/>
</dbReference>
<reference evidence="2 3" key="1">
    <citation type="submission" date="2019-03" db="EMBL/GenBank/DDBJ databases">
        <title>Genomic Encyclopedia of Archaeal and Bacterial Type Strains, Phase II (KMG-II): from individual species to whole genera.</title>
        <authorList>
            <person name="Goeker M."/>
        </authorList>
    </citation>
    <scope>NUCLEOTIDE SEQUENCE [LARGE SCALE GENOMIC DNA]</scope>
    <source>
        <strain evidence="2 3">DSM 22554</strain>
    </source>
</reference>
<evidence type="ECO:0000313" key="3">
    <source>
        <dbReference type="Proteomes" id="UP000294616"/>
    </source>
</evidence>
<evidence type="ECO:0000313" key="2">
    <source>
        <dbReference type="EMBL" id="TCK85006.1"/>
    </source>
</evidence>
<feature type="transmembrane region" description="Helical" evidence="1">
    <location>
        <begin position="154"/>
        <end position="175"/>
    </location>
</feature>
<accession>A0A4R1LZI2</accession>
<organism evidence="2 3">
    <name type="scientific">Albibacterium bauzanense</name>
    <dbReference type="NCBI Taxonomy" id="653929"/>
    <lineage>
        <taxon>Bacteria</taxon>
        <taxon>Pseudomonadati</taxon>
        <taxon>Bacteroidota</taxon>
        <taxon>Sphingobacteriia</taxon>
        <taxon>Sphingobacteriales</taxon>
        <taxon>Sphingobacteriaceae</taxon>
        <taxon>Albibacterium</taxon>
    </lineage>
</organism>
<name>A0A4R1LZI2_9SPHI</name>
<dbReference type="OrthoDB" id="660361at2"/>
<comment type="caution">
    <text evidence="2">The sequence shown here is derived from an EMBL/GenBank/DDBJ whole genome shotgun (WGS) entry which is preliminary data.</text>
</comment>
<proteinExistence type="predicted"/>
<keyword evidence="1" id="KW-1133">Transmembrane helix</keyword>
<sequence>MDSNTLISARSLAIKYGLVWTAINLVIFLLVYYAGPQLMGTWKYSAIQLVIGLGLAVYFTLEIRKQIGGFWSFSEALKSIFILFIIPTIILFFFSIVFARWIEPTYESKITEMTLNATTELMERITDDQEIIDKAISDAEIAMVKQFHPSFMDIVKSIGFSVIIYFIGAMIWAAIFKKDRPTFYRAEETNDELND</sequence>
<feature type="transmembrane region" description="Helical" evidence="1">
    <location>
        <begin position="41"/>
        <end position="61"/>
    </location>
</feature>
<dbReference type="Pfam" id="PF13858">
    <property type="entry name" value="DUF4199"/>
    <property type="match status" value="1"/>
</dbReference>
<feature type="transmembrane region" description="Helical" evidence="1">
    <location>
        <begin position="81"/>
        <end position="102"/>
    </location>
</feature>
<keyword evidence="3" id="KW-1185">Reference proteome</keyword>
<keyword evidence="1" id="KW-0472">Membrane</keyword>
<dbReference type="RefSeq" id="WP_132220858.1">
    <property type="nucleotide sequence ID" value="NZ_SMGO01000001.1"/>
</dbReference>
<keyword evidence="1" id="KW-0812">Transmembrane</keyword>
<dbReference type="AlphaFoldDB" id="A0A4R1LZI2"/>
<dbReference type="InterPro" id="IPR025250">
    <property type="entry name" value="DUF4199"/>
</dbReference>